<keyword evidence="13" id="KW-1185">Reference proteome</keyword>
<comment type="subcellular location">
    <subcellularLocation>
        <location evidence="1">Golgi apparatus membrane</location>
        <topology evidence="1">Single-pass type II membrane protein</topology>
    </subcellularLocation>
</comment>
<dbReference type="InterPro" id="IPR025846">
    <property type="entry name" value="TBL_N"/>
</dbReference>
<dbReference type="GO" id="GO:0000139">
    <property type="term" value="C:Golgi membrane"/>
    <property type="evidence" value="ECO:0007669"/>
    <property type="project" value="UniProtKB-SubCell"/>
</dbReference>
<evidence type="ECO:0000259" key="10">
    <source>
        <dbReference type="Pfam" id="PF13839"/>
    </source>
</evidence>
<dbReference type="Pfam" id="PF14416">
    <property type="entry name" value="PMR5N"/>
    <property type="match status" value="1"/>
</dbReference>
<keyword evidence="8 9" id="KW-0472">Membrane</keyword>
<name>A0A5J9TJT0_9POAL</name>
<feature type="transmembrane region" description="Helical" evidence="9">
    <location>
        <begin position="66"/>
        <end position="89"/>
    </location>
</feature>
<dbReference type="Gramene" id="TVU11673">
    <property type="protein sequence ID" value="TVU11673"/>
    <property type="gene ID" value="EJB05_45273"/>
</dbReference>
<dbReference type="InterPro" id="IPR026057">
    <property type="entry name" value="TBL_C"/>
</dbReference>
<accession>A0A5J9TJT0</accession>
<evidence type="ECO:0000256" key="8">
    <source>
        <dbReference type="ARBA" id="ARBA00023136"/>
    </source>
</evidence>
<evidence type="ECO:0000256" key="2">
    <source>
        <dbReference type="ARBA" id="ARBA00007727"/>
    </source>
</evidence>
<keyword evidence="4 9" id="KW-0812">Transmembrane</keyword>
<feature type="domain" description="Trichome birefringence-like N-terminal" evidence="11">
    <location>
        <begin position="108"/>
        <end position="160"/>
    </location>
</feature>
<comment type="caution">
    <text evidence="12">The sequence shown here is derived from an EMBL/GenBank/DDBJ whole genome shotgun (WGS) entry which is preliminary data.</text>
</comment>
<evidence type="ECO:0000256" key="4">
    <source>
        <dbReference type="ARBA" id="ARBA00022692"/>
    </source>
</evidence>
<keyword evidence="5" id="KW-0735">Signal-anchor</keyword>
<dbReference type="AlphaFoldDB" id="A0A5J9TJT0"/>
<reference evidence="12 13" key="1">
    <citation type="journal article" date="2019" name="Sci. Rep.">
        <title>A high-quality genome of Eragrostis curvula grass provides insights into Poaceae evolution and supports new strategies to enhance forage quality.</title>
        <authorList>
            <person name="Carballo J."/>
            <person name="Santos B.A.C.M."/>
            <person name="Zappacosta D."/>
            <person name="Garbus I."/>
            <person name="Selva J.P."/>
            <person name="Gallo C.A."/>
            <person name="Diaz A."/>
            <person name="Albertini E."/>
            <person name="Caccamo M."/>
            <person name="Echenique V."/>
        </authorList>
    </citation>
    <scope>NUCLEOTIDE SEQUENCE [LARGE SCALE GENOMIC DNA]</scope>
    <source>
        <strain evidence="13">cv. Victoria</strain>
        <tissue evidence="12">Leaf</tissue>
    </source>
</reference>
<dbReference type="GO" id="GO:1990538">
    <property type="term" value="F:xylan O-acetyltransferase activity"/>
    <property type="evidence" value="ECO:0007669"/>
    <property type="project" value="UniProtKB-ARBA"/>
</dbReference>
<keyword evidence="7" id="KW-0333">Golgi apparatus</keyword>
<dbReference type="Proteomes" id="UP000324897">
    <property type="component" value="Chromosome 3"/>
</dbReference>
<evidence type="ECO:0000259" key="11">
    <source>
        <dbReference type="Pfam" id="PF14416"/>
    </source>
</evidence>
<evidence type="ECO:0000313" key="12">
    <source>
        <dbReference type="EMBL" id="TVU11673.1"/>
    </source>
</evidence>
<keyword evidence="6 9" id="KW-1133">Transmembrane helix</keyword>
<dbReference type="EMBL" id="RWGY01000039">
    <property type="protein sequence ID" value="TVU11673.1"/>
    <property type="molecule type" value="Genomic_DNA"/>
</dbReference>
<evidence type="ECO:0000256" key="5">
    <source>
        <dbReference type="ARBA" id="ARBA00022968"/>
    </source>
</evidence>
<organism evidence="12 13">
    <name type="scientific">Eragrostis curvula</name>
    <name type="common">weeping love grass</name>
    <dbReference type="NCBI Taxonomy" id="38414"/>
    <lineage>
        <taxon>Eukaryota</taxon>
        <taxon>Viridiplantae</taxon>
        <taxon>Streptophyta</taxon>
        <taxon>Embryophyta</taxon>
        <taxon>Tracheophyta</taxon>
        <taxon>Spermatophyta</taxon>
        <taxon>Magnoliopsida</taxon>
        <taxon>Liliopsida</taxon>
        <taxon>Poales</taxon>
        <taxon>Poaceae</taxon>
        <taxon>PACMAD clade</taxon>
        <taxon>Chloridoideae</taxon>
        <taxon>Eragrostideae</taxon>
        <taxon>Eragrostidinae</taxon>
        <taxon>Eragrostis</taxon>
    </lineage>
</organism>
<dbReference type="InterPro" id="IPR029962">
    <property type="entry name" value="TBL"/>
</dbReference>
<evidence type="ECO:0000313" key="13">
    <source>
        <dbReference type="Proteomes" id="UP000324897"/>
    </source>
</evidence>
<proteinExistence type="inferred from homology"/>
<dbReference type="PANTHER" id="PTHR32285">
    <property type="entry name" value="PROTEIN TRICHOME BIREFRINGENCE-LIKE 9-RELATED"/>
    <property type="match status" value="1"/>
</dbReference>
<gene>
    <name evidence="12" type="ORF">EJB05_45273</name>
</gene>
<evidence type="ECO:0000256" key="1">
    <source>
        <dbReference type="ARBA" id="ARBA00004323"/>
    </source>
</evidence>
<keyword evidence="3" id="KW-0808">Transferase</keyword>
<evidence type="ECO:0000256" key="3">
    <source>
        <dbReference type="ARBA" id="ARBA00022679"/>
    </source>
</evidence>
<evidence type="ECO:0000256" key="9">
    <source>
        <dbReference type="SAM" id="Phobius"/>
    </source>
</evidence>
<feature type="non-terminal residue" evidence="12">
    <location>
        <position position="1"/>
    </location>
</feature>
<protein>
    <submittedName>
        <fullName evidence="12">Uncharacterized protein</fullName>
    </submittedName>
</protein>
<comment type="similarity">
    <text evidence="2">Belongs to the PC-esterase family. TBL subfamily.</text>
</comment>
<dbReference type="PANTHER" id="PTHR32285:SF136">
    <property type="entry name" value="OS06G0272850 PROTEIN"/>
    <property type="match status" value="1"/>
</dbReference>
<evidence type="ECO:0000256" key="6">
    <source>
        <dbReference type="ARBA" id="ARBA00022989"/>
    </source>
</evidence>
<evidence type="ECO:0000256" key="7">
    <source>
        <dbReference type="ARBA" id="ARBA00023034"/>
    </source>
</evidence>
<dbReference type="Pfam" id="PF13839">
    <property type="entry name" value="PC-Esterase"/>
    <property type="match status" value="1"/>
</dbReference>
<dbReference type="OrthoDB" id="630188at2759"/>
<sequence>MAQVITYLIITSGGLVNLMHAKLDSGIDKAYNTREPRETLLDFLHTLSQISQSILFTMRKNYSNRCFVPVISLLLLVAVIAVSNTYYTFPNQNIPWLRSTSSKRSGQACDIFRGEWVPDPDAPYYTNETCSVIHEHYDCMRFGKPDLGFVKWRWRPDGCDLARLDPARFLAVMRGKSMAFVGDSLAKNHMQSLICLLTRVAEPKVSWPSSKHTVYYYGEHNFTVANFWAPYLVRHEQIDEDGPAHTGLWNLYLDEPDAVWAAHVAAFDYVVVSASSWFYRPAMLYESGRLVGCHYCLLPNVTDLTLRYALRMATRAALRALDGADGRFRGTAVLRTVSPSQYENGEWNSDGDCVRKRPSRHGEKKLQGVELDFHRLQLEEFAAAERAARTASGGAVRMMLMDTTEAMILRADAHPSKYRGWTPEKYFKVYHDCVHWCLPGAIDTWNDMLLHMLTSDESR</sequence>
<feature type="domain" description="Trichome birefringence-like C-terminal" evidence="10">
    <location>
        <begin position="161"/>
        <end position="452"/>
    </location>
</feature>